<dbReference type="Gene3D" id="2.130.10.10">
    <property type="entry name" value="YVTN repeat-like/Quinoprotein amine dehydrogenase"/>
    <property type="match status" value="1"/>
</dbReference>
<dbReference type="InterPro" id="IPR015943">
    <property type="entry name" value="WD40/YVTN_repeat-like_dom_sf"/>
</dbReference>
<dbReference type="InterPro" id="IPR011047">
    <property type="entry name" value="Quinoprotein_ADH-like_sf"/>
</dbReference>
<dbReference type="RefSeq" id="WP_193779068.1">
    <property type="nucleotide sequence ID" value="NZ_JADDOJ010000006.1"/>
</dbReference>
<evidence type="ECO:0000256" key="1">
    <source>
        <dbReference type="SAM" id="MobiDB-lite"/>
    </source>
</evidence>
<dbReference type="InterPro" id="IPR018391">
    <property type="entry name" value="PQQ_b-propeller_rpt"/>
</dbReference>
<dbReference type="Pfam" id="PF13360">
    <property type="entry name" value="PQQ_2"/>
    <property type="match status" value="1"/>
</dbReference>
<dbReference type="SUPFAM" id="SSF50998">
    <property type="entry name" value="Quinoprotein alcohol dehydrogenase-like"/>
    <property type="match status" value="2"/>
</dbReference>
<dbReference type="EMBL" id="JADDOJ010000006">
    <property type="protein sequence ID" value="MBE7939521.1"/>
    <property type="molecule type" value="Genomic_DNA"/>
</dbReference>
<feature type="domain" description="Pyrrolo-quinoline quinone repeat" evidence="2">
    <location>
        <begin position="197"/>
        <end position="352"/>
    </location>
</feature>
<dbReference type="PANTHER" id="PTHR34512">
    <property type="entry name" value="CELL SURFACE PROTEIN"/>
    <property type="match status" value="1"/>
</dbReference>
<name>A0ABR9SB01_9BURK</name>
<proteinExistence type="predicted"/>
<reference evidence="3 4" key="1">
    <citation type="submission" date="2020-10" db="EMBL/GenBank/DDBJ databases">
        <title>Draft genome of Ramlibacter aquaticus LMG 30558.</title>
        <authorList>
            <person name="Props R."/>
        </authorList>
    </citation>
    <scope>NUCLEOTIDE SEQUENCE [LARGE SCALE GENOMIC DNA]</scope>
    <source>
        <strain evidence="3 4">LMG 30558</strain>
    </source>
</reference>
<evidence type="ECO:0000259" key="2">
    <source>
        <dbReference type="Pfam" id="PF13360"/>
    </source>
</evidence>
<evidence type="ECO:0000313" key="4">
    <source>
        <dbReference type="Proteomes" id="UP000715965"/>
    </source>
</evidence>
<protein>
    <submittedName>
        <fullName evidence="3">PQQ-binding-like beta-propeller repeat protein</fullName>
    </submittedName>
</protein>
<feature type="region of interest" description="Disordered" evidence="1">
    <location>
        <begin position="1"/>
        <end position="26"/>
    </location>
</feature>
<dbReference type="Proteomes" id="UP000715965">
    <property type="component" value="Unassembled WGS sequence"/>
</dbReference>
<dbReference type="InterPro" id="IPR002372">
    <property type="entry name" value="PQQ_rpt_dom"/>
</dbReference>
<accession>A0ABR9SB01</accession>
<comment type="caution">
    <text evidence="3">The sequence shown here is derived from an EMBL/GenBank/DDBJ whole genome shotgun (WGS) entry which is preliminary data.</text>
</comment>
<dbReference type="SMART" id="SM00564">
    <property type="entry name" value="PQQ"/>
    <property type="match status" value="2"/>
</dbReference>
<keyword evidence="4" id="KW-1185">Reference proteome</keyword>
<dbReference type="PANTHER" id="PTHR34512:SF30">
    <property type="entry name" value="OUTER MEMBRANE PROTEIN ASSEMBLY FACTOR BAMB"/>
    <property type="match status" value="1"/>
</dbReference>
<gene>
    <name evidence="3" type="ORF">IM725_02905</name>
</gene>
<sequence length="775" mass="82847">MQTGRAPEGLKPTTIPGWTYPAKPRHEEGPGLAARGIFNSAVVDAAGNVYSGDASGRLSRIAPHGQGEVIHDTRALIDTTPLLHKGFLYVACGDGYIWRWKAGSPASKWFGAPLEPGAFINWFEGHLGVDSKGNIVAPNDNFRVYFLDPETVSSRSPLLHAVDMKDQTWSLACVDPASGRLFMGNNAMRVLDPQARNVYAFSADWQPLWSFATDGSVVASPAWDRGRLFAGSFDGYLHAFDAATGQRLWKFATGDHLYASPAILSNGLVVQASCDGCVYAVEPGDGTLAWRYDMPLRQPFRSSPAVGAGDRIWLGTGDGRMLVLDDQGMPLALHPLGVAGPRRQVNASPAVAPGGMVIGDSEGALHLVPWRVASGPSAPPEAEPAAPAGWSAALYPTDPWGVVSAQPPHHARPGEALCFTLDARESDGSGSTRTIGLLDTVQAWPASHWHARISGDRRYVIVEQGPGCTPGEVAPLKLHVTWRHSPEREGLRMHGGVAGPAFTTACEIPILRTSVAGREPPAMLWFQRIAMSLPALLPSYNQIGFETLVYGITRVCALKSGEWLYLCTGWLPDGSPDIATGVRFPMRGRWDAATGTLQLRGQGVYSALNGFATHMHSFALTCWFDADGTPSASPVLRIAYAPSGVHFYGPMLEALGMGDDQHPIEVFGSGEIGTWPAQGPALPGLHWTLDAASGDMVVHCGPDVRLSPVQLALVVQDEHGEPVTMDYARATGRVTVSGQVLLRLSRPAGMDGPWSKACQVWVVADGVPVPARFGN</sequence>
<evidence type="ECO:0000313" key="3">
    <source>
        <dbReference type="EMBL" id="MBE7939521.1"/>
    </source>
</evidence>
<organism evidence="3 4">
    <name type="scientific">Ramlibacter aquaticus</name>
    <dbReference type="NCBI Taxonomy" id="2780094"/>
    <lineage>
        <taxon>Bacteria</taxon>
        <taxon>Pseudomonadati</taxon>
        <taxon>Pseudomonadota</taxon>
        <taxon>Betaproteobacteria</taxon>
        <taxon>Burkholderiales</taxon>
        <taxon>Comamonadaceae</taxon>
        <taxon>Ramlibacter</taxon>
    </lineage>
</organism>